<dbReference type="GO" id="GO:0046872">
    <property type="term" value="F:metal ion binding"/>
    <property type="evidence" value="ECO:0007669"/>
    <property type="project" value="UniProtKB-UniRule"/>
</dbReference>
<keyword evidence="7 10" id="KW-0460">Magnesium</keyword>
<evidence type="ECO:0000256" key="1">
    <source>
        <dbReference type="ARBA" id="ARBA00011955"/>
    </source>
</evidence>
<proteinExistence type="inferred from homology"/>
<dbReference type="PANTHER" id="PTHR30040">
    <property type="entry name" value="THIAMINE BIOSYNTHESIS LIPOPROTEIN APBE"/>
    <property type="match status" value="1"/>
</dbReference>
<dbReference type="GO" id="GO:0016740">
    <property type="term" value="F:transferase activity"/>
    <property type="evidence" value="ECO:0007669"/>
    <property type="project" value="UniProtKB-UniRule"/>
</dbReference>
<dbReference type="STRING" id="1862672.BO225_11175"/>
<comment type="cofactor">
    <cofactor evidence="11">
        <name>Mg(2+)</name>
        <dbReference type="ChEBI" id="CHEBI:18420"/>
    </cofactor>
    <cofactor evidence="11">
        <name>Mn(2+)</name>
        <dbReference type="ChEBI" id="CHEBI:29035"/>
    </cofactor>
    <text evidence="11">Magnesium. Can also use manganese.</text>
</comment>
<reference evidence="13 14" key="1">
    <citation type="submission" date="2016-11" db="EMBL/GenBank/DDBJ databases">
        <title>Description of two novel members of the family Erysipelotrichaceae: Ileibacterium lipovorans gen. nov., sp. nov. and Dubosiella newyorkensis, gen. nov., sp. nov.</title>
        <authorList>
            <person name="Cox L.M."/>
            <person name="Sohn J."/>
            <person name="Tyrrell K.L."/>
            <person name="Citron D.M."/>
            <person name="Lawson P.A."/>
            <person name="Patel N.B."/>
            <person name="Iizumi T."/>
            <person name="Perez-Perez G.I."/>
            <person name="Goldstein E.J."/>
            <person name="Blaser M.J."/>
        </authorList>
    </citation>
    <scope>NUCLEOTIDE SEQUENCE [LARGE SCALE GENOMIC DNA]</scope>
    <source>
        <strain evidence="13 14">NYU-BL-A4</strain>
    </source>
</reference>
<dbReference type="Gene3D" id="3.10.520.10">
    <property type="entry name" value="ApbE-like domains"/>
    <property type="match status" value="1"/>
</dbReference>
<evidence type="ECO:0000256" key="6">
    <source>
        <dbReference type="ARBA" id="ARBA00022827"/>
    </source>
</evidence>
<dbReference type="EMBL" id="MPKA01000135">
    <property type="protein sequence ID" value="OLU44010.1"/>
    <property type="molecule type" value="Genomic_DNA"/>
</dbReference>
<comment type="caution">
    <text evidence="13">The sequence shown here is derived from an EMBL/GenBank/DDBJ whole genome shotgun (WGS) entry which is preliminary data.</text>
</comment>
<feature type="binding site" evidence="11">
    <location>
        <position position="309"/>
    </location>
    <ligand>
        <name>Mg(2+)</name>
        <dbReference type="ChEBI" id="CHEBI:18420"/>
    </ligand>
</feature>
<keyword evidence="12" id="KW-1133">Transmembrane helix</keyword>
<keyword evidence="3 10" id="KW-0285">Flavoprotein</keyword>
<evidence type="ECO:0000256" key="5">
    <source>
        <dbReference type="ARBA" id="ARBA00022723"/>
    </source>
</evidence>
<keyword evidence="14" id="KW-1185">Reference proteome</keyword>
<keyword evidence="4 10" id="KW-0808">Transferase</keyword>
<dbReference type="SUPFAM" id="SSF143631">
    <property type="entry name" value="ApbE-like"/>
    <property type="match status" value="1"/>
</dbReference>
<feature type="binding site" evidence="11">
    <location>
        <position position="313"/>
    </location>
    <ligand>
        <name>Mg(2+)</name>
        <dbReference type="ChEBI" id="CHEBI:18420"/>
    </ligand>
</feature>
<feature type="transmembrane region" description="Helical" evidence="12">
    <location>
        <begin position="15"/>
        <end position="34"/>
    </location>
</feature>
<name>A0A1U7NJT5_9FIRM</name>
<dbReference type="InterPro" id="IPR003374">
    <property type="entry name" value="ApbE-like_sf"/>
</dbReference>
<dbReference type="PANTHER" id="PTHR30040:SF2">
    <property type="entry name" value="FAD:PROTEIN FMN TRANSFERASE"/>
    <property type="match status" value="1"/>
</dbReference>
<evidence type="ECO:0000256" key="10">
    <source>
        <dbReference type="PIRNR" id="PIRNR006268"/>
    </source>
</evidence>
<comment type="catalytic activity">
    <reaction evidence="9 10">
        <text>L-threonyl-[protein] + FAD = FMN-L-threonyl-[protein] + AMP + H(+)</text>
        <dbReference type="Rhea" id="RHEA:36847"/>
        <dbReference type="Rhea" id="RHEA-COMP:11060"/>
        <dbReference type="Rhea" id="RHEA-COMP:11061"/>
        <dbReference type="ChEBI" id="CHEBI:15378"/>
        <dbReference type="ChEBI" id="CHEBI:30013"/>
        <dbReference type="ChEBI" id="CHEBI:57692"/>
        <dbReference type="ChEBI" id="CHEBI:74257"/>
        <dbReference type="ChEBI" id="CHEBI:456215"/>
        <dbReference type="EC" id="2.7.1.180"/>
    </reaction>
</comment>
<dbReference type="Pfam" id="PF02424">
    <property type="entry name" value="ApbE"/>
    <property type="match status" value="1"/>
</dbReference>
<dbReference type="Proteomes" id="UP000186705">
    <property type="component" value="Unassembled WGS sequence"/>
</dbReference>
<dbReference type="AlphaFoldDB" id="A0A1U7NJT5"/>
<keyword evidence="5 10" id="KW-0479">Metal-binding</keyword>
<evidence type="ECO:0000256" key="11">
    <source>
        <dbReference type="PIRSR" id="PIRSR006268-2"/>
    </source>
</evidence>
<keyword evidence="12" id="KW-0472">Membrane</keyword>
<keyword evidence="6 10" id="KW-0274">FAD</keyword>
<evidence type="ECO:0000313" key="13">
    <source>
        <dbReference type="EMBL" id="OLU44010.1"/>
    </source>
</evidence>
<evidence type="ECO:0000256" key="12">
    <source>
        <dbReference type="SAM" id="Phobius"/>
    </source>
</evidence>
<accession>A0A1U7NJT5</accession>
<evidence type="ECO:0000256" key="7">
    <source>
        <dbReference type="ARBA" id="ARBA00022842"/>
    </source>
</evidence>
<dbReference type="InterPro" id="IPR024932">
    <property type="entry name" value="ApbE"/>
</dbReference>
<evidence type="ECO:0000256" key="2">
    <source>
        <dbReference type="ARBA" id="ARBA00016337"/>
    </source>
</evidence>
<gene>
    <name evidence="13" type="ORF">BO225_11175</name>
</gene>
<evidence type="ECO:0000256" key="3">
    <source>
        <dbReference type="ARBA" id="ARBA00022630"/>
    </source>
</evidence>
<dbReference type="RefSeq" id="WP_076342312.1">
    <property type="nucleotide sequence ID" value="NZ_CAPDDE010000036.1"/>
</dbReference>
<dbReference type="PIRSF" id="PIRSF006268">
    <property type="entry name" value="ApbE"/>
    <property type="match status" value="1"/>
</dbReference>
<comment type="similarity">
    <text evidence="10">Belongs to the ApbE family.</text>
</comment>
<evidence type="ECO:0000256" key="9">
    <source>
        <dbReference type="ARBA" id="ARBA00048540"/>
    </source>
</evidence>
<organism evidence="13 14">
    <name type="scientific">Dubosiella newyorkensis</name>
    <dbReference type="NCBI Taxonomy" id="1862672"/>
    <lineage>
        <taxon>Bacteria</taxon>
        <taxon>Bacillati</taxon>
        <taxon>Bacillota</taxon>
        <taxon>Erysipelotrichia</taxon>
        <taxon>Erysipelotrichales</taxon>
        <taxon>Erysipelotrichaceae</taxon>
        <taxon>Dubosiella</taxon>
    </lineage>
</organism>
<feature type="binding site" evidence="11">
    <location>
        <position position="195"/>
    </location>
    <ligand>
        <name>Mg(2+)</name>
        <dbReference type="ChEBI" id="CHEBI:18420"/>
    </ligand>
</feature>
<evidence type="ECO:0000313" key="14">
    <source>
        <dbReference type="Proteomes" id="UP000186705"/>
    </source>
</evidence>
<sequence length="371" mass="41491">MEQNKQKKQTSHIKLWIFGSLCFLVLIFGLVTFMSSRSSMSKTKLYNETYTDLGFDTPISFQATCTPEQFAKYESILKDTFREYNEIFDQYHSYEGINNVYTLNQEAYSHPVKVDPAMIDCLDLAIKAGELDQRFDVSEGKVLSLWHDAREAKTPYVPSATDIEEAKKHDGIQAIKISGDTVKFTDPNLKLDLGGIAKGYTAGVAAKKLNEAGLNNGYINAGGNVVLLGEKLNGKDWVIGIQSPDESDSVVQFVTKGPVVMVTSGDYQRYMEVDGKKYSHIIDPTTGYPSEYMRSVTVIDTHDKSAWADAMSTTLFCMPVKEGMDFCKANHLQAVWIVNLDQKIDGLVPQFTTDRYAIYCTDGLKDSLRLS</sequence>
<protein>
    <recommendedName>
        <fullName evidence="2 10">FAD:protein FMN transferase</fullName>
        <ecNumber evidence="1 10">2.7.1.180</ecNumber>
    </recommendedName>
    <alternativeName>
        <fullName evidence="8 10">Flavin transferase</fullName>
    </alternativeName>
</protein>
<evidence type="ECO:0000256" key="8">
    <source>
        <dbReference type="ARBA" id="ARBA00031306"/>
    </source>
</evidence>
<evidence type="ECO:0000256" key="4">
    <source>
        <dbReference type="ARBA" id="ARBA00022679"/>
    </source>
</evidence>
<keyword evidence="12" id="KW-0812">Transmembrane</keyword>
<dbReference type="EC" id="2.7.1.180" evidence="1 10"/>